<evidence type="ECO:0000313" key="6">
    <source>
        <dbReference type="EMBL" id="QJC57912.1"/>
    </source>
</evidence>
<name>A0A6H2HDG4_9BURK</name>
<dbReference type="InterPro" id="IPR029063">
    <property type="entry name" value="SAM-dependent_MTases_sf"/>
</dbReference>
<keyword evidence="3 4" id="KW-0620">Polyamine biosynthesis</keyword>
<protein>
    <submittedName>
        <fullName evidence="6">Polyamine aminopropyltransferase</fullName>
        <ecNumber evidence="6">2.5.1.16</ecNumber>
    </submittedName>
</protein>
<dbReference type="GO" id="GO:0006596">
    <property type="term" value="P:polyamine biosynthetic process"/>
    <property type="evidence" value="ECO:0007669"/>
    <property type="project" value="UniProtKB-UniRule"/>
</dbReference>
<organism evidence="6 7">
    <name type="scientific">Polaromonas vacuolata</name>
    <dbReference type="NCBI Taxonomy" id="37448"/>
    <lineage>
        <taxon>Bacteria</taxon>
        <taxon>Pseudomonadati</taxon>
        <taxon>Pseudomonadota</taxon>
        <taxon>Betaproteobacteria</taxon>
        <taxon>Burkholderiales</taxon>
        <taxon>Comamonadaceae</taxon>
        <taxon>Polaromonas</taxon>
    </lineage>
</organism>
<dbReference type="AlphaFoldDB" id="A0A6H2HDG4"/>
<keyword evidence="2 4" id="KW-0808">Transferase</keyword>
<dbReference type="InterPro" id="IPR030374">
    <property type="entry name" value="PABS"/>
</dbReference>
<dbReference type="SUPFAM" id="SSF53335">
    <property type="entry name" value="S-adenosyl-L-methionine-dependent methyltransferases"/>
    <property type="match status" value="1"/>
</dbReference>
<evidence type="ECO:0000259" key="5">
    <source>
        <dbReference type="PROSITE" id="PS51006"/>
    </source>
</evidence>
<dbReference type="PANTHER" id="PTHR43317">
    <property type="entry name" value="THERMOSPERMINE SYNTHASE ACAULIS5"/>
    <property type="match status" value="1"/>
</dbReference>
<evidence type="ECO:0000313" key="7">
    <source>
        <dbReference type="Proteomes" id="UP000502041"/>
    </source>
</evidence>
<feature type="domain" description="PABS" evidence="5">
    <location>
        <begin position="1"/>
        <end position="205"/>
    </location>
</feature>
<dbReference type="Gene3D" id="3.40.50.150">
    <property type="entry name" value="Vaccinia Virus protein VP39"/>
    <property type="match status" value="1"/>
</dbReference>
<dbReference type="PANTHER" id="PTHR43317:SF1">
    <property type="entry name" value="THERMOSPERMINE SYNTHASE ACAULIS5"/>
    <property type="match status" value="1"/>
</dbReference>
<dbReference type="EMBL" id="CP051461">
    <property type="protein sequence ID" value="QJC57912.1"/>
    <property type="molecule type" value="Genomic_DNA"/>
</dbReference>
<dbReference type="GO" id="GO:0004766">
    <property type="term" value="F:spermidine synthase activity"/>
    <property type="evidence" value="ECO:0007669"/>
    <property type="project" value="UniProtKB-EC"/>
</dbReference>
<proteinExistence type="inferred from homology"/>
<reference evidence="6 7" key="1">
    <citation type="submission" date="2020-04" db="EMBL/GenBank/DDBJ databases">
        <title>Complete genome of a Psychrophilic, Marine, Gas Vacuolate Bacterium Polaromonas vacuolata KCTC 22033T.</title>
        <authorList>
            <person name="Hwang K."/>
            <person name="Kim K.M."/>
        </authorList>
    </citation>
    <scope>NUCLEOTIDE SEQUENCE [LARGE SCALE GENOMIC DNA]</scope>
    <source>
        <strain evidence="6 7">KCTC 22033</strain>
    </source>
</reference>
<evidence type="ECO:0000256" key="2">
    <source>
        <dbReference type="ARBA" id="ARBA00022679"/>
    </source>
</evidence>
<keyword evidence="7" id="KW-1185">Reference proteome</keyword>
<feature type="active site" description="Proton acceptor" evidence="4">
    <location>
        <position position="125"/>
    </location>
</feature>
<dbReference type="Proteomes" id="UP000502041">
    <property type="component" value="Chromosome"/>
</dbReference>
<dbReference type="RefSeq" id="WP_168923363.1">
    <property type="nucleotide sequence ID" value="NZ_CP051461.1"/>
</dbReference>
<evidence type="ECO:0000256" key="3">
    <source>
        <dbReference type="ARBA" id="ARBA00023115"/>
    </source>
</evidence>
<gene>
    <name evidence="6" type="primary">speE_2</name>
    <name evidence="6" type="ORF">HC248_03244</name>
</gene>
<dbReference type="KEGG" id="pvac:HC248_03244"/>
<accession>A0A6H2HDG4</accession>
<dbReference type="CDD" id="cd02440">
    <property type="entry name" value="AdoMet_MTases"/>
    <property type="match status" value="1"/>
</dbReference>
<comment type="similarity">
    <text evidence="1">Belongs to the spermidine/spermine synthase family.</text>
</comment>
<dbReference type="Pfam" id="PF01564">
    <property type="entry name" value="Spermine_synth"/>
    <property type="match status" value="1"/>
</dbReference>
<evidence type="ECO:0000256" key="4">
    <source>
        <dbReference type="PROSITE-ProRule" id="PRU00354"/>
    </source>
</evidence>
<dbReference type="EC" id="2.5.1.16" evidence="6"/>
<sequence>MPYVVDDGQALSLHFSHSELQSRMHAQKPWQLEVDYTLTMMGFLLLQPEPKRIAMVGLGGGSLAKFCYHYLPDCQFTAVEINPHVIALREAFCIPLDNHRFEILQADGVDFVASPAEPLDVLLIDGFDQNGQPAALCTQGFYDDCFERLAPNGLLVVNLHYDSPDYPLWVARILRSFDGCAVEVAAPEKSNCIVFASRGATLASRKIKLSAALARLDRAAQLQLRPEFTRLSWQMRDADTQARDAA</sequence>
<evidence type="ECO:0000256" key="1">
    <source>
        <dbReference type="ARBA" id="ARBA00007867"/>
    </source>
</evidence>
<dbReference type="PROSITE" id="PS51006">
    <property type="entry name" value="PABS_2"/>
    <property type="match status" value="1"/>
</dbReference>